<protein>
    <submittedName>
        <fullName evidence="3">CocE/NonD family hydrolase</fullName>
    </submittedName>
</protein>
<feature type="domain" description="Xaa-Pro dipeptidyl-peptidase C-terminal" evidence="2">
    <location>
        <begin position="314"/>
        <end position="548"/>
    </location>
</feature>
<dbReference type="Proteomes" id="UP001551658">
    <property type="component" value="Unassembled WGS sequence"/>
</dbReference>
<evidence type="ECO:0000256" key="1">
    <source>
        <dbReference type="ARBA" id="ARBA00022801"/>
    </source>
</evidence>
<evidence type="ECO:0000259" key="2">
    <source>
        <dbReference type="SMART" id="SM00939"/>
    </source>
</evidence>
<dbReference type="SUPFAM" id="SSF49785">
    <property type="entry name" value="Galactose-binding domain-like"/>
    <property type="match status" value="1"/>
</dbReference>
<dbReference type="Gene3D" id="3.40.50.1820">
    <property type="entry name" value="alpha/beta hydrolase"/>
    <property type="match status" value="1"/>
</dbReference>
<proteinExistence type="predicted"/>
<dbReference type="NCBIfam" id="TIGR00976">
    <property type="entry name" value="CocE_NonD"/>
    <property type="match status" value="1"/>
</dbReference>
<keyword evidence="4" id="KW-1185">Reference proteome</keyword>
<dbReference type="GO" id="GO:0016787">
    <property type="term" value="F:hydrolase activity"/>
    <property type="evidence" value="ECO:0007669"/>
    <property type="project" value="UniProtKB-KW"/>
</dbReference>
<organism evidence="3 4">
    <name type="scientific">Nocardia fusca</name>
    <dbReference type="NCBI Taxonomy" id="941183"/>
    <lineage>
        <taxon>Bacteria</taxon>
        <taxon>Bacillati</taxon>
        <taxon>Actinomycetota</taxon>
        <taxon>Actinomycetes</taxon>
        <taxon>Mycobacteriales</taxon>
        <taxon>Nocardiaceae</taxon>
        <taxon>Nocardia</taxon>
    </lineage>
</organism>
<dbReference type="Pfam" id="PF08530">
    <property type="entry name" value="PepX_C"/>
    <property type="match status" value="1"/>
</dbReference>
<comment type="caution">
    <text evidence="3">The sequence shown here is derived from an EMBL/GenBank/DDBJ whole genome shotgun (WGS) entry which is preliminary data.</text>
</comment>
<dbReference type="Gene3D" id="1.10.3020.10">
    <property type="entry name" value="alpha-amino acid ester hydrolase ( Helical cap domain)"/>
    <property type="match status" value="1"/>
</dbReference>
<evidence type="ECO:0000313" key="4">
    <source>
        <dbReference type="Proteomes" id="UP001551658"/>
    </source>
</evidence>
<keyword evidence="1 3" id="KW-0378">Hydrolase</keyword>
<reference evidence="3 4" key="1">
    <citation type="submission" date="2024-06" db="EMBL/GenBank/DDBJ databases">
        <title>The Natural Products Discovery Center: Release of the First 8490 Sequenced Strains for Exploring Actinobacteria Biosynthetic Diversity.</title>
        <authorList>
            <person name="Kalkreuter E."/>
            <person name="Kautsar S.A."/>
            <person name="Yang D."/>
            <person name="Bader C.D."/>
            <person name="Teijaro C.N."/>
            <person name="Fluegel L."/>
            <person name="Davis C.M."/>
            <person name="Simpson J.R."/>
            <person name="Lauterbach L."/>
            <person name="Steele A.D."/>
            <person name="Gui C."/>
            <person name="Meng S."/>
            <person name="Li G."/>
            <person name="Viehrig K."/>
            <person name="Ye F."/>
            <person name="Su P."/>
            <person name="Kiefer A.F."/>
            <person name="Nichols A."/>
            <person name="Cepeda A.J."/>
            <person name="Yan W."/>
            <person name="Fan B."/>
            <person name="Jiang Y."/>
            <person name="Adhikari A."/>
            <person name="Zheng C.-J."/>
            <person name="Schuster L."/>
            <person name="Cowan T.M."/>
            <person name="Smanski M.J."/>
            <person name="Chevrette M.G."/>
            <person name="De Carvalho L.P.S."/>
            <person name="Shen B."/>
        </authorList>
    </citation>
    <scope>NUCLEOTIDE SEQUENCE [LARGE SCALE GENOMIC DNA]</scope>
    <source>
        <strain evidence="3 4">NPDC050671</strain>
    </source>
</reference>
<dbReference type="InterPro" id="IPR050585">
    <property type="entry name" value="Xaa-Pro_dipeptidyl-ppase/CocE"/>
</dbReference>
<dbReference type="InterPro" id="IPR005674">
    <property type="entry name" value="CocE/Ser_esterase"/>
</dbReference>
<dbReference type="PANTHER" id="PTHR43056">
    <property type="entry name" value="PEPTIDASE S9 PROLYL OLIGOPEPTIDASE"/>
    <property type="match status" value="1"/>
</dbReference>
<evidence type="ECO:0000313" key="3">
    <source>
        <dbReference type="EMBL" id="MEV0363643.1"/>
    </source>
</evidence>
<gene>
    <name evidence="3" type="ORF">AB0H72_13155</name>
</gene>
<dbReference type="Gene3D" id="2.60.120.260">
    <property type="entry name" value="Galactose-binding domain-like"/>
    <property type="match status" value="1"/>
</dbReference>
<dbReference type="EMBL" id="JBFAIH010000006">
    <property type="protein sequence ID" value="MEV0363643.1"/>
    <property type="molecule type" value="Genomic_DNA"/>
</dbReference>
<dbReference type="PANTHER" id="PTHR43056:SF10">
    <property type="entry name" value="COCE_NOND FAMILY, PUTATIVE (AFU_ORTHOLOGUE AFUA_7G00600)-RELATED"/>
    <property type="match status" value="1"/>
</dbReference>
<dbReference type="SUPFAM" id="SSF53474">
    <property type="entry name" value="alpha/beta-Hydrolases"/>
    <property type="match status" value="1"/>
</dbReference>
<dbReference type="InterPro" id="IPR029058">
    <property type="entry name" value="AB_hydrolase_fold"/>
</dbReference>
<dbReference type="Pfam" id="PF02129">
    <property type="entry name" value="Peptidase_S15"/>
    <property type="match status" value="1"/>
</dbReference>
<dbReference type="InterPro" id="IPR008979">
    <property type="entry name" value="Galactose-bd-like_sf"/>
</dbReference>
<sequence length="556" mass="60602">MSGMEIEFDVEATMRDGTILRADVYRPVGDGPWPVLIQRTPYDRRAMLQNFIDPFETVSRGYILIHQDTRGRFGSDGPWLPFTYEVEDGYDTVRWAASLPGSNGAVGMLGASYTGNTQWAAAAAAPPELRAISPQVTWCDPSDGLLFRGGAIELGLYGFWSLMTGAGAIAARAQDPAAAVTALAALTTDYDGLVPRGYWELPAGELPAIARHGVPDIGVQRALADPANSDGATIAGKHSTVEAAALNTGGWFDIFLQGTLDNHTAMAALGKPTRLIVGPWTHMVRIGASGSVAGEVNFGLASTHSGIAFDQLQLDWYDRWLKGVDNGADAEPPVQIFVMGINQWRDESEWPPARAVDTPWYLGTDATLTPTPPTTEQTPDHYLYDPADPVRTRGGHLVMAYEFPAGQFDQAATEQRPDVLVYTSEPLTEDLEVTGRVRMRLHAATDGPSTDWVVRLCDVDTDGVSRNLCDGIQRIHATPGEPGEYEIDLWSTSNVFLAGHRIRVQVTSSNFPRWDRNPNTGEPTRTAVTMRTARQTIFHDTVRPSHIILPVIPRTP</sequence>
<dbReference type="RefSeq" id="WP_357978008.1">
    <property type="nucleotide sequence ID" value="NZ_JBFAIH010000006.1"/>
</dbReference>
<name>A0ABV3F7T1_9NOCA</name>
<dbReference type="InterPro" id="IPR013736">
    <property type="entry name" value="Xaa-Pro_dipept_C"/>
</dbReference>
<dbReference type="SMART" id="SM00939">
    <property type="entry name" value="PepX_C"/>
    <property type="match status" value="1"/>
</dbReference>
<accession>A0ABV3F7T1</accession>
<dbReference type="InterPro" id="IPR000383">
    <property type="entry name" value="Xaa-Pro-like_dom"/>
</dbReference>